<organism evidence="2 3">
    <name type="scientific">Acinetobacter modestus</name>
    <dbReference type="NCBI Taxonomy" id="1776740"/>
    <lineage>
        <taxon>Bacteria</taxon>
        <taxon>Pseudomonadati</taxon>
        <taxon>Pseudomonadota</taxon>
        <taxon>Gammaproteobacteria</taxon>
        <taxon>Moraxellales</taxon>
        <taxon>Moraxellaceae</taxon>
        <taxon>Acinetobacter</taxon>
    </lineage>
</organism>
<dbReference type="PATRIC" id="fig|1217705.3.peg.2086"/>
<sequence>MFLLFLMKQQGAEMSNWISVSDQLPDDNNLVLAISITKCKYFNVYSVSSLDEFEDEEITHWMELPDAPKADTEET</sequence>
<accession>N9NC95</accession>
<dbReference type="Proteomes" id="UP000013248">
    <property type="component" value="Unassembled WGS sequence"/>
</dbReference>
<dbReference type="HOGENOM" id="CLU_2730757_0_0_6"/>
<name>N9NC95_9GAMM</name>
<dbReference type="InterPro" id="IPR007539">
    <property type="entry name" value="DUF551"/>
</dbReference>
<dbReference type="STRING" id="1217705.F900_02148"/>
<dbReference type="EMBL" id="APRP01000022">
    <property type="protein sequence ID" value="ENX00477.1"/>
    <property type="molecule type" value="Genomic_DNA"/>
</dbReference>
<protein>
    <recommendedName>
        <fullName evidence="1">DUF551 domain-containing protein</fullName>
    </recommendedName>
</protein>
<dbReference type="Pfam" id="PF04448">
    <property type="entry name" value="DUF551"/>
    <property type="match status" value="1"/>
</dbReference>
<gene>
    <name evidence="2" type="ORF">F900_02148</name>
</gene>
<reference evidence="2 3" key="1">
    <citation type="submission" date="2013-02" db="EMBL/GenBank/DDBJ databases">
        <title>The Genome Sequence of Acinetobacter sp. ANC 3862.</title>
        <authorList>
            <consortium name="The Broad Institute Genome Sequencing Platform"/>
            <consortium name="The Broad Institute Genome Sequencing Center for Infectious Disease"/>
            <person name="Cerqueira G."/>
            <person name="Feldgarden M."/>
            <person name="Courvalin P."/>
            <person name="Perichon B."/>
            <person name="Grillot-Courvalin C."/>
            <person name="Clermont D."/>
            <person name="Rocha E."/>
            <person name="Yoon E.-J."/>
            <person name="Nemec A."/>
            <person name="Walker B."/>
            <person name="Young S.K."/>
            <person name="Zeng Q."/>
            <person name="Gargeya S."/>
            <person name="Fitzgerald M."/>
            <person name="Haas B."/>
            <person name="Abouelleil A."/>
            <person name="Alvarado L."/>
            <person name="Arachchi H.M."/>
            <person name="Berlin A.M."/>
            <person name="Chapman S.B."/>
            <person name="Dewar J."/>
            <person name="Goldberg J."/>
            <person name="Griggs A."/>
            <person name="Gujja S."/>
            <person name="Hansen M."/>
            <person name="Howarth C."/>
            <person name="Imamovic A."/>
            <person name="Larimer J."/>
            <person name="McCowan C."/>
            <person name="Murphy C."/>
            <person name="Neiman D."/>
            <person name="Pearson M."/>
            <person name="Priest M."/>
            <person name="Roberts A."/>
            <person name="Saif S."/>
            <person name="Shea T."/>
            <person name="Sisk P."/>
            <person name="Sykes S."/>
            <person name="Wortman J."/>
            <person name="Nusbaum C."/>
            <person name="Birren B."/>
        </authorList>
    </citation>
    <scope>NUCLEOTIDE SEQUENCE [LARGE SCALE GENOMIC DNA]</scope>
    <source>
        <strain evidence="2 3">ANC 3862</strain>
    </source>
</reference>
<evidence type="ECO:0000313" key="3">
    <source>
        <dbReference type="Proteomes" id="UP000013248"/>
    </source>
</evidence>
<comment type="caution">
    <text evidence="2">The sequence shown here is derived from an EMBL/GenBank/DDBJ whole genome shotgun (WGS) entry which is preliminary data.</text>
</comment>
<feature type="domain" description="DUF551" evidence="1">
    <location>
        <begin position="17"/>
        <end position="69"/>
    </location>
</feature>
<evidence type="ECO:0000313" key="2">
    <source>
        <dbReference type="EMBL" id="ENX00477.1"/>
    </source>
</evidence>
<dbReference type="AlphaFoldDB" id="N9NC95"/>
<proteinExistence type="predicted"/>
<evidence type="ECO:0000259" key="1">
    <source>
        <dbReference type="Pfam" id="PF04448"/>
    </source>
</evidence>